<dbReference type="PROSITE" id="PS50109">
    <property type="entry name" value="HIS_KIN"/>
    <property type="match status" value="1"/>
</dbReference>
<dbReference type="Pfam" id="PF13426">
    <property type="entry name" value="PAS_9"/>
    <property type="match status" value="1"/>
</dbReference>
<feature type="transmembrane region" description="Helical" evidence="7">
    <location>
        <begin position="12"/>
        <end position="33"/>
    </location>
</feature>
<gene>
    <name evidence="11" type="primary">cph1</name>
    <name evidence="11" type="ORF">NCTC13316_02559</name>
</gene>
<dbReference type="CDD" id="cd00082">
    <property type="entry name" value="HisKA"/>
    <property type="match status" value="1"/>
</dbReference>
<feature type="transmembrane region" description="Helical" evidence="7">
    <location>
        <begin position="215"/>
        <end position="235"/>
    </location>
</feature>
<feature type="transmembrane region" description="Helical" evidence="7">
    <location>
        <begin position="120"/>
        <end position="137"/>
    </location>
</feature>
<keyword evidence="5 11" id="KW-0418">Kinase</keyword>
<evidence type="ECO:0000259" key="10">
    <source>
        <dbReference type="PROSITE" id="PS50113"/>
    </source>
</evidence>
<dbReference type="InterPro" id="IPR004358">
    <property type="entry name" value="Sig_transdc_His_kin-like_C"/>
</dbReference>
<dbReference type="RefSeq" id="WP_115332007.1">
    <property type="nucleotide sequence ID" value="NZ_CAAAHP010000006.1"/>
</dbReference>
<dbReference type="FunFam" id="3.30.565.10:FF:000006">
    <property type="entry name" value="Sensor histidine kinase WalK"/>
    <property type="match status" value="1"/>
</dbReference>
<feature type="transmembrane region" description="Helical" evidence="7">
    <location>
        <begin position="45"/>
        <end position="69"/>
    </location>
</feature>
<sequence>MRSSIPINKLSLASPILAILVSLLGLIVLFGWYTHNTLIIQVSPYFAPMQFNGALNFFLSGLALLCLYLDAKKTALFIASLIILLCTLTLLEYLLKINLDIDEFFMTHYITVQTSHPGRMAPNTAFCFLLLGLIIWLHPPSLGNQDRKLACLLLASLIILLGALPLFGYLFDWQTGWSNFTLMSIHSTFAFVALGLSYILWLGREEKSILSSIDILPILLVFFTSAIISIALWHFQVRQEQKQISLAIHEAKAQISNKLKNDFERLTQALHRVSLRWQQANGLSRLAWQSDGQAYLTDFPALKIMAWLNQNNELKWHIPEGQNQVLLTSSMPFLPTKALNKKENKVAISGSPIILDNKQIALPIFIPLYTKNGFDGYLFNAIDMQVFVDNALDMQTKNHMHMMISDKNHRLYPNDNITNTGVQAKQLAQNINLKLLNHNWTLKLWPSQNLLGLYYTVIPIITLITGLLLSVLLAMLAYMLKKLHDAQKLSYLILESSGEGIYGVDISGKTIFVNSAAANMIGWEKKELIQKRQHDLIHYKKFDGSPYLISDCPVYHTLATGETKQRDDEVFWRKDGSYFWADYTSKAIIENGKIIGGVVTFKDITTRKENEQQIKQQKNKLEAINKELEGFSYSVSHDLRAPLRHIIGYIKFLQDKVNKLNDAEINEYIQIISTEAKRMGQLIDDLLAFSHAGRFALNKQNVNFNETIDSVITELTSQMPNRKIEWHISTLPEVYVDPNLTRIVWQNLISNALKFTKTREVAVITIGHEDDSDECIFFIKDNGVGFDMTYSDKLFGVFQRLHTEVEFEGNGIGLSNVQRIISRHGGRVWATSELDKGAQFYFTLPKKVLGE</sequence>
<reference evidence="11 12" key="1">
    <citation type="submission" date="2018-06" db="EMBL/GenBank/DDBJ databases">
        <authorList>
            <consortium name="Pathogen Informatics"/>
            <person name="Doyle S."/>
        </authorList>
    </citation>
    <scope>NUCLEOTIDE SEQUENCE [LARGE SCALE GENOMIC DNA]</scope>
    <source>
        <strain evidence="11 12">NCTC13316</strain>
    </source>
</reference>
<dbReference type="Gene3D" id="1.10.287.130">
    <property type="match status" value="1"/>
</dbReference>
<dbReference type="PROSITE" id="PS50112">
    <property type="entry name" value="PAS"/>
    <property type="match status" value="1"/>
</dbReference>
<evidence type="ECO:0000256" key="1">
    <source>
        <dbReference type="ARBA" id="ARBA00000085"/>
    </source>
</evidence>
<evidence type="ECO:0000256" key="5">
    <source>
        <dbReference type="ARBA" id="ARBA00022777"/>
    </source>
</evidence>
<dbReference type="GO" id="GO:0000155">
    <property type="term" value="F:phosphorelay sensor kinase activity"/>
    <property type="evidence" value="ECO:0007669"/>
    <property type="project" value="InterPro"/>
</dbReference>
<dbReference type="SMART" id="SM00388">
    <property type="entry name" value="HisKA"/>
    <property type="match status" value="1"/>
</dbReference>
<dbReference type="GO" id="GO:0000156">
    <property type="term" value="F:phosphorelay response regulator activity"/>
    <property type="evidence" value="ECO:0007669"/>
    <property type="project" value="TreeGrafter"/>
</dbReference>
<dbReference type="OrthoDB" id="9808408at2"/>
<dbReference type="CDD" id="cd00130">
    <property type="entry name" value="PAS"/>
    <property type="match status" value="1"/>
</dbReference>
<dbReference type="Proteomes" id="UP000254794">
    <property type="component" value="Unassembled WGS sequence"/>
</dbReference>
<dbReference type="InterPro" id="IPR036097">
    <property type="entry name" value="HisK_dim/P_sf"/>
</dbReference>
<feature type="domain" description="PAC" evidence="10">
    <location>
        <begin position="565"/>
        <end position="616"/>
    </location>
</feature>
<evidence type="ECO:0000256" key="4">
    <source>
        <dbReference type="ARBA" id="ARBA00022679"/>
    </source>
</evidence>
<dbReference type="SMART" id="SM00387">
    <property type="entry name" value="HATPase_c"/>
    <property type="match status" value="1"/>
</dbReference>
<dbReference type="SUPFAM" id="SSF47384">
    <property type="entry name" value="Homodimeric domain of signal transducing histidine kinase"/>
    <property type="match status" value="1"/>
</dbReference>
<dbReference type="InterPro" id="IPR050351">
    <property type="entry name" value="BphY/WalK/GraS-like"/>
</dbReference>
<feature type="transmembrane region" description="Helical" evidence="7">
    <location>
        <begin position="183"/>
        <end position="203"/>
    </location>
</feature>
<protein>
    <recommendedName>
        <fullName evidence="2">histidine kinase</fullName>
        <ecNumber evidence="2">2.7.13.3</ecNumber>
    </recommendedName>
</protein>
<accession>A0A378JM72</accession>
<feature type="domain" description="PAS" evidence="9">
    <location>
        <begin position="486"/>
        <end position="538"/>
    </location>
</feature>
<evidence type="ECO:0000256" key="3">
    <source>
        <dbReference type="ARBA" id="ARBA00022553"/>
    </source>
</evidence>
<dbReference type="GO" id="GO:0005886">
    <property type="term" value="C:plasma membrane"/>
    <property type="evidence" value="ECO:0007669"/>
    <property type="project" value="UniProtKB-ARBA"/>
</dbReference>
<name>A0A378JM72_9GAMM</name>
<evidence type="ECO:0000256" key="6">
    <source>
        <dbReference type="ARBA" id="ARBA00023136"/>
    </source>
</evidence>
<dbReference type="InterPro" id="IPR005467">
    <property type="entry name" value="His_kinase_dom"/>
</dbReference>
<evidence type="ECO:0000256" key="2">
    <source>
        <dbReference type="ARBA" id="ARBA00012438"/>
    </source>
</evidence>
<dbReference type="PANTHER" id="PTHR42878:SF15">
    <property type="entry name" value="BACTERIOPHYTOCHROME"/>
    <property type="match status" value="1"/>
</dbReference>
<keyword evidence="3" id="KW-0597">Phosphoprotein</keyword>
<dbReference type="Gene3D" id="3.30.565.10">
    <property type="entry name" value="Histidine kinase-like ATPase, C-terminal domain"/>
    <property type="match status" value="1"/>
</dbReference>
<dbReference type="EMBL" id="UGOD01000001">
    <property type="protein sequence ID" value="STX52446.1"/>
    <property type="molecule type" value="Genomic_DNA"/>
</dbReference>
<evidence type="ECO:0000256" key="7">
    <source>
        <dbReference type="SAM" id="Phobius"/>
    </source>
</evidence>
<feature type="domain" description="Histidine kinase" evidence="8">
    <location>
        <begin position="634"/>
        <end position="848"/>
    </location>
</feature>
<dbReference type="GO" id="GO:0007234">
    <property type="term" value="P:osmosensory signaling via phosphorelay pathway"/>
    <property type="evidence" value="ECO:0007669"/>
    <property type="project" value="TreeGrafter"/>
</dbReference>
<dbReference type="InterPro" id="IPR036890">
    <property type="entry name" value="HATPase_C_sf"/>
</dbReference>
<dbReference type="AlphaFoldDB" id="A0A378JM72"/>
<dbReference type="PRINTS" id="PR00344">
    <property type="entry name" value="BCTRLSENSOR"/>
</dbReference>
<evidence type="ECO:0000313" key="11">
    <source>
        <dbReference type="EMBL" id="STX52446.1"/>
    </source>
</evidence>
<dbReference type="SMART" id="SM00091">
    <property type="entry name" value="PAS"/>
    <property type="match status" value="1"/>
</dbReference>
<proteinExistence type="predicted"/>
<organism evidence="11 12">
    <name type="scientific">Legionella busanensis</name>
    <dbReference type="NCBI Taxonomy" id="190655"/>
    <lineage>
        <taxon>Bacteria</taxon>
        <taxon>Pseudomonadati</taxon>
        <taxon>Pseudomonadota</taxon>
        <taxon>Gammaproteobacteria</taxon>
        <taxon>Legionellales</taxon>
        <taxon>Legionellaceae</taxon>
        <taxon>Legionella</taxon>
    </lineage>
</organism>
<feature type="transmembrane region" description="Helical" evidence="7">
    <location>
        <begin position="149"/>
        <end position="171"/>
    </location>
</feature>
<feature type="transmembrane region" description="Helical" evidence="7">
    <location>
        <begin position="76"/>
        <end position="95"/>
    </location>
</feature>
<dbReference type="NCBIfam" id="TIGR00229">
    <property type="entry name" value="sensory_box"/>
    <property type="match status" value="1"/>
</dbReference>
<dbReference type="InterPro" id="IPR003661">
    <property type="entry name" value="HisK_dim/P_dom"/>
</dbReference>
<keyword evidence="4 11" id="KW-0808">Transferase</keyword>
<dbReference type="GO" id="GO:0030295">
    <property type="term" value="F:protein kinase activator activity"/>
    <property type="evidence" value="ECO:0007669"/>
    <property type="project" value="TreeGrafter"/>
</dbReference>
<dbReference type="InterPro" id="IPR000700">
    <property type="entry name" value="PAS-assoc_C"/>
</dbReference>
<dbReference type="InterPro" id="IPR000014">
    <property type="entry name" value="PAS"/>
</dbReference>
<keyword evidence="7" id="KW-1133">Transmembrane helix</keyword>
<evidence type="ECO:0000259" key="8">
    <source>
        <dbReference type="PROSITE" id="PS50109"/>
    </source>
</evidence>
<dbReference type="Gene3D" id="3.30.450.20">
    <property type="entry name" value="PAS domain"/>
    <property type="match status" value="1"/>
</dbReference>
<dbReference type="Pfam" id="PF02518">
    <property type="entry name" value="HATPase_c"/>
    <property type="match status" value="1"/>
</dbReference>
<dbReference type="PANTHER" id="PTHR42878">
    <property type="entry name" value="TWO-COMPONENT HISTIDINE KINASE"/>
    <property type="match status" value="1"/>
</dbReference>
<feature type="transmembrane region" description="Helical" evidence="7">
    <location>
        <begin position="453"/>
        <end position="480"/>
    </location>
</feature>
<keyword evidence="6 7" id="KW-0472">Membrane</keyword>
<dbReference type="PROSITE" id="PS50113">
    <property type="entry name" value="PAC"/>
    <property type="match status" value="1"/>
</dbReference>
<dbReference type="SUPFAM" id="SSF55874">
    <property type="entry name" value="ATPase domain of HSP90 chaperone/DNA topoisomerase II/histidine kinase"/>
    <property type="match status" value="1"/>
</dbReference>
<evidence type="ECO:0000259" key="9">
    <source>
        <dbReference type="PROSITE" id="PS50112"/>
    </source>
</evidence>
<dbReference type="EC" id="2.7.13.3" evidence="2"/>
<keyword evidence="7" id="KW-0812">Transmembrane</keyword>
<dbReference type="SUPFAM" id="SSF55785">
    <property type="entry name" value="PYP-like sensor domain (PAS domain)"/>
    <property type="match status" value="1"/>
</dbReference>
<dbReference type="InterPro" id="IPR035965">
    <property type="entry name" value="PAS-like_dom_sf"/>
</dbReference>
<keyword evidence="12" id="KW-1185">Reference proteome</keyword>
<dbReference type="Pfam" id="PF00512">
    <property type="entry name" value="HisKA"/>
    <property type="match status" value="1"/>
</dbReference>
<evidence type="ECO:0000313" key="12">
    <source>
        <dbReference type="Proteomes" id="UP000254794"/>
    </source>
</evidence>
<dbReference type="InterPro" id="IPR003594">
    <property type="entry name" value="HATPase_dom"/>
</dbReference>
<comment type="catalytic activity">
    <reaction evidence="1">
        <text>ATP + protein L-histidine = ADP + protein N-phospho-L-histidine.</text>
        <dbReference type="EC" id="2.7.13.3"/>
    </reaction>
</comment>